<dbReference type="Proteomes" id="UP000187425">
    <property type="component" value="Unassembled WGS sequence"/>
</dbReference>
<keyword evidence="1" id="KW-0472">Membrane</keyword>
<comment type="caution">
    <text evidence="2">The sequence shown here is derived from an EMBL/GenBank/DDBJ whole genome shotgun (WGS) entry which is preliminary data.</text>
</comment>
<dbReference type="RefSeq" id="WP_076283213.1">
    <property type="nucleotide sequence ID" value="NZ_MPTW01000001.1"/>
</dbReference>
<feature type="transmembrane region" description="Helical" evidence="1">
    <location>
        <begin position="193"/>
        <end position="211"/>
    </location>
</feature>
<feature type="transmembrane region" description="Helical" evidence="1">
    <location>
        <begin position="161"/>
        <end position="181"/>
    </location>
</feature>
<dbReference type="AlphaFoldDB" id="A0A1R0ZPT5"/>
<gene>
    <name evidence="2" type="ORF">BSK65_03235</name>
</gene>
<evidence type="ECO:0000313" key="2">
    <source>
        <dbReference type="EMBL" id="OME74697.1"/>
    </source>
</evidence>
<evidence type="ECO:0000256" key="1">
    <source>
        <dbReference type="SAM" id="Phobius"/>
    </source>
</evidence>
<feature type="transmembrane region" description="Helical" evidence="1">
    <location>
        <begin position="217"/>
        <end position="235"/>
    </location>
</feature>
<evidence type="ECO:0000313" key="3">
    <source>
        <dbReference type="Proteomes" id="UP000187425"/>
    </source>
</evidence>
<dbReference type="OrthoDB" id="2592476at2"/>
<accession>A0A1R0ZPT5</accession>
<protein>
    <submittedName>
        <fullName evidence="2">Uncharacterized protein</fullName>
    </submittedName>
</protein>
<sequence length="244" mass="28741">MYKELRSNFLENSKSNQQRVDKALDIYSDIEFGIYKYLNEKSDLFTVAEKISKASSLLPYDLLKLFIKFKETTNESLKREMLLELHKDIEKEIYSLKFKQVDPVTFKSDKNIAASVEYYIKTKIAPFGIPFIYTYFNFVFLLLLILLIALIDSAATVTEQIFLISLIFASLSYLMVLYNIISEDFLKRRFQRSYINWILLLIFALGMPSLMVFTDAWFRGILVFVMIFIYGYYAGRKCMRERAV</sequence>
<dbReference type="EMBL" id="MPTW01000001">
    <property type="protein sequence ID" value="OME74697.1"/>
    <property type="molecule type" value="Genomic_DNA"/>
</dbReference>
<name>A0A1R0ZPT5_9BACL</name>
<reference evidence="2 3" key="1">
    <citation type="submission" date="2016-11" db="EMBL/GenBank/DDBJ databases">
        <title>Paenibacillus species isolates.</title>
        <authorList>
            <person name="Beno S.M."/>
        </authorList>
    </citation>
    <scope>NUCLEOTIDE SEQUENCE [LARGE SCALE GENOMIC DNA]</scope>
    <source>
        <strain evidence="2 3">FSL H7-0443</strain>
    </source>
</reference>
<keyword evidence="1" id="KW-0812">Transmembrane</keyword>
<feature type="transmembrane region" description="Helical" evidence="1">
    <location>
        <begin position="131"/>
        <end position="155"/>
    </location>
</feature>
<keyword evidence="1" id="KW-1133">Transmembrane helix</keyword>
<organism evidence="2 3">
    <name type="scientific">Paenibacillus odorifer</name>
    <dbReference type="NCBI Taxonomy" id="189426"/>
    <lineage>
        <taxon>Bacteria</taxon>
        <taxon>Bacillati</taxon>
        <taxon>Bacillota</taxon>
        <taxon>Bacilli</taxon>
        <taxon>Bacillales</taxon>
        <taxon>Paenibacillaceae</taxon>
        <taxon>Paenibacillus</taxon>
    </lineage>
</organism>
<proteinExistence type="predicted"/>